<dbReference type="InterPro" id="IPR004089">
    <property type="entry name" value="MCPsignal_dom"/>
</dbReference>
<protein>
    <submittedName>
        <fullName evidence="9">Methyl-accepting chemotaxis protein McpS</fullName>
    </submittedName>
</protein>
<evidence type="ECO:0000256" key="6">
    <source>
        <dbReference type="SAM" id="Phobius"/>
    </source>
</evidence>
<dbReference type="AlphaFoldDB" id="A0A2S2E1T3"/>
<dbReference type="InterPro" id="IPR032255">
    <property type="entry name" value="HBM"/>
</dbReference>
<dbReference type="OrthoDB" id="2489132at2"/>
<feature type="domain" description="HBM" evidence="8">
    <location>
        <begin position="44"/>
        <end position="284"/>
    </location>
</feature>
<keyword evidence="10" id="KW-1185">Reference proteome</keyword>
<comment type="subcellular location">
    <subcellularLocation>
        <location evidence="1">Membrane</location>
    </subcellularLocation>
</comment>
<dbReference type="PANTHER" id="PTHR32089:SF112">
    <property type="entry name" value="LYSOZYME-LIKE PROTEIN-RELATED"/>
    <property type="match status" value="1"/>
</dbReference>
<proteinExistence type="inferred from homology"/>
<keyword evidence="6" id="KW-0472">Membrane</keyword>
<accession>A0A2S2E1T3</accession>
<organism evidence="9 10">
    <name type="scientific">Saliniradius amylolyticus</name>
    <dbReference type="NCBI Taxonomy" id="2183582"/>
    <lineage>
        <taxon>Bacteria</taxon>
        <taxon>Pseudomonadati</taxon>
        <taxon>Pseudomonadota</taxon>
        <taxon>Gammaproteobacteria</taxon>
        <taxon>Alteromonadales</taxon>
        <taxon>Alteromonadaceae</taxon>
        <taxon>Saliniradius</taxon>
    </lineage>
</organism>
<feature type="transmembrane region" description="Helical" evidence="6">
    <location>
        <begin position="296"/>
        <end position="316"/>
    </location>
</feature>
<dbReference type="EMBL" id="CP029347">
    <property type="protein sequence ID" value="AWL11598.1"/>
    <property type="molecule type" value="Genomic_DNA"/>
</dbReference>
<dbReference type="GO" id="GO:0006935">
    <property type="term" value="P:chemotaxis"/>
    <property type="evidence" value="ECO:0007669"/>
    <property type="project" value="InterPro"/>
</dbReference>
<reference evidence="9 10" key="1">
    <citation type="submission" date="2018-05" db="EMBL/GenBank/DDBJ databases">
        <title>Salinimonas sp. HMF8227 Genome sequencing and assembly.</title>
        <authorList>
            <person name="Kang H."/>
            <person name="Kang J."/>
            <person name="Cha I."/>
            <person name="Kim H."/>
            <person name="Joh K."/>
        </authorList>
    </citation>
    <scope>NUCLEOTIDE SEQUENCE [LARGE SCALE GENOMIC DNA]</scope>
    <source>
        <strain evidence="9 10">HMF8227</strain>
    </source>
</reference>
<dbReference type="Gene3D" id="1.10.287.950">
    <property type="entry name" value="Methyl-accepting chemotaxis protein"/>
    <property type="match status" value="1"/>
</dbReference>
<evidence type="ECO:0000256" key="3">
    <source>
        <dbReference type="ARBA" id="ARBA00029447"/>
    </source>
</evidence>
<comment type="similarity">
    <text evidence="3">Belongs to the methyl-accepting chemotaxis (MCP) protein family.</text>
</comment>
<feature type="domain" description="Methyl-accepting transducer" evidence="7">
    <location>
        <begin position="377"/>
        <end position="613"/>
    </location>
</feature>
<keyword evidence="6" id="KW-0812">Transmembrane</keyword>
<dbReference type="Pfam" id="PF00015">
    <property type="entry name" value="MCPsignal"/>
    <property type="match status" value="1"/>
</dbReference>
<dbReference type="CDD" id="cd11386">
    <property type="entry name" value="MCP_signal"/>
    <property type="match status" value="1"/>
</dbReference>
<feature type="region of interest" description="Disordered" evidence="5">
    <location>
        <begin position="421"/>
        <end position="446"/>
    </location>
</feature>
<evidence type="ECO:0000256" key="4">
    <source>
        <dbReference type="PROSITE-ProRule" id="PRU00284"/>
    </source>
</evidence>
<dbReference type="KEGG" id="salh:HMF8227_01117"/>
<dbReference type="PANTHER" id="PTHR32089">
    <property type="entry name" value="METHYL-ACCEPTING CHEMOTAXIS PROTEIN MCPB"/>
    <property type="match status" value="1"/>
</dbReference>
<dbReference type="GO" id="GO:0007165">
    <property type="term" value="P:signal transduction"/>
    <property type="evidence" value="ECO:0007669"/>
    <property type="project" value="UniProtKB-KW"/>
</dbReference>
<dbReference type="PROSITE" id="PS51753">
    <property type="entry name" value="HBM"/>
    <property type="match status" value="1"/>
</dbReference>
<gene>
    <name evidence="9" type="ORF">HMF8227_01117</name>
</gene>
<keyword evidence="2 4" id="KW-0807">Transducer</keyword>
<evidence type="ECO:0000313" key="9">
    <source>
        <dbReference type="EMBL" id="AWL11598.1"/>
    </source>
</evidence>
<keyword evidence="6" id="KW-1133">Transmembrane helix</keyword>
<dbReference type="InterPro" id="IPR004090">
    <property type="entry name" value="Chemotax_Me-accpt_rcpt"/>
</dbReference>
<sequence>MNNLSLNLQLKLSFLSLLLLLLIVAAVGFVGLKRVNNYFDDYQYQSSNTNLAGRIQANLLTVRMAVVKFFSDPNEENLTDYESRVTLLSELLQAAQQNNRNDQQSQIIRDIAAQFQRYKDGFDKVREYYAQRDDIVYQDLDPAGLAMRKSATEIITLARQSGDTELSYFSAHAQQSLLLGRLYTNKFLLNNDISDERRALGELDELEMALNQLDSLSLSAREDALKQDIREQRQRYLQALKEVTEVIVARNQVINGVLNTLGPQMAGEIEQLKLEIAKTQERLGQEAVSASDSANFWVLVVVALSLVAGVAAAIFMPQFIMRPIGGEPRTIERIARRVADGDLMVVNDSGKEVTGIYAALLQMVTKLRDVISQIDKSSDELSESASSLASVTTQTSKSTDNQLNQLSQAATAMEEMAASVQEVTKNAQGAAQAASETDKSASHGQQLVQSTADSIQVLVRNINHVSETIDNLNKEAESMGSILGTINGIAEQTNLLALNAAIEAARAGEQGRGFAVVADEVRTLASRTQQSTDEIQSMLNRLQGETRRSVESMRGTMTETETTIDKANQTQEAFVLITDSVNNINDMNHQIASAAEEQSAVAEDINRNIMEINTMAKETSDGAKSTAQSANRLEHMAESLKQSCGHFKL</sequence>
<evidence type="ECO:0000256" key="1">
    <source>
        <dbReference type="ARBA" id="ARBA00004370"/>
    </source>
</evidence>
<name>A0A2S2E1T3_9ALTE</name>
<dbReference type="SMART" id="SM01358">
    <property type="entry name" value="HBM"/>
    <property type="match status" value="1"/>
</dbReference>
<evidence type="ECO:0000259" key="8">
    <source>
        <dbReference type="PROSITE" id="PS51753"/>
    </source>
</evidence>
<evidence type="ECO:0000256" key="2">
    <source>
        <dbReference type="ARBA" id="ARBA00023224"/>
    </source>
</evidence>
<dbReference type="GO" id="GO:0016020">
    <property type="term" value="C:membrane"/>
    <property type="evidence" value="ECO:0007669"/>
    <property type="project" value="UniProtKB-SubCell"/>
</dbReference>
<dbReference type="FunFam" id="1.10.287.950:FF:000001">
    <property type="entry name" value="Methyl-accepting chemotaxis sensory transducer"/>
    <property type="match status" value="1"/>
</dbReference>
<dbReference type="PROSITE" id="PS50111">
    <property type="entry name" value="CHEMOTAXIS_TRANSDUC_2"/>
    <property type="match status" value="1"/>
</dbReference>
<evidence type="ECO:0000313" key="10">
    <source>
        <dbReference type="Proteomes" id="UP000245728"/>
    </source>
</evidence>
<dbReference type="RefSeq" id="WP_109339228.1">
    <property type="nucleotide sequence ID" value="NZ_CP029347.1"/>
</dbReference>
<dbReference type="SMART" id="SM00283">
    <property type="entry name" value="MA"/>
    <property type="match status" value="1"/>
</dbReference>
<evidence type="ECO:0000256" key="5">
    <source>
        <dbReference type="SAM" id="MobiDB-lite"/>
    </source>
</evidence>
<dbReference type="PRINTS" id="PR00260">
    <property type="entry name" value="CHEMTRNSDUCR"/>
</dbReference>
<dbReference type="GO" id="GO:0004888">
    <property type="term" value="F:transmembrane signaling receptor activity"/>
    <property type="evidence" value="ECO:0007669"/>
    <property type="project" value="InterPro"/>
</dbReference>
<evidence type="ECO:0000259" key="7">
    <source>
        <dbReference type="PROSITE" id="PS50111"/>
    </source>
</evidence>
<dbReference type="Pfam" id="PF12729">
    <property type="entry name" value="4HB_MCP_1"/>
    <property type="match status" value="1"/>
</dbReference>
<dbReference type="Proteomes" id="UP000245728">
    <property type="component" value="Chromosome"/>
</dbReference>
<dbReference type="SUPFAM" id="SSF58104">
    <property type="entry name" value="Methyl-accepting chemotaxis protein (MCP) signaling domain"/>
    <property type="match status" value="1"/>
</dbReference>
<dbReference type="InterPro" id="IPR024478">
    <property type="entry name" value="HlyB_4HB_MCP"/>
</dbReference>